<dbReference type="AlphaFoldDB" id="A0A1B3B7K9"/>
<dbReference type="STRING" id="1144748.KS2013_47"/>
<organism evidence="2 3">
    <name type="scientific">Kangiella sediminilitoris</name>
    <dbReference type="NCBI Taxonomy" id="1144748"/>
    <lineage>
        <taxon>Bacteria</taxon>
        <taxon>Pseudomonadati</taxon>
        <taxon>Pseudomonadota</taxon>
        <taxon>Gammaproteobacteria</taxon>
        <taxon>Kangiellales</taxon>
        <taxon>Kangiellaceae</taxon>
        <taxon>Kangiella</taxon>
    </lineage>
</organism>
<sequence precursor="true">MKKLLIVLLLCLEGTAYGASITLERIENKVNLGEYLTMIVDTVKDSKNRIRFFKAEELYEYHCYQDCEYIFLTSTTGPDLPYEFYSYRVVGAKDIKILPYSGNETWRNYGFECGWMDSRYTELEITDYTNKKIKFALVELSVPAKKEGDLNYNSVEMKLLQKRYEKLPYSAIPPNCVTGLVG</sequence>
<proteinExistence type="predicted"/>
<feature type="chain" id="PRO_5008543973" evidence="1">
    <location>
        <begin position="19"/>
        <end position="182"/>
    </location>
</feature>
<feature type="signal peptide" evidence="1">
    <location>
        <begin position="1"/>
        <end position="18"/>
    </location>
</feature>
<accession>A0A1B3B7K9</accession>
<reference evidence="3" key="1">
    <citation type="submission" date="2015-08" db="EMBL/GenBank/DDBJ databases">
        <authorList>
            <person name="Kim K.M."/>
        </authorList>
    </citation>
    <scope>NUCLEOTIDE SEQUENCE [LARGE SCALE GENOMIC DNA]</scope>
    <source>
        <strain evidence="3">KCTC 23892</strain>
    </source>
</reference>
<dbReference type="EMBL" id="CP012418">
    <property type="protein sequence ID" value="AOE48779.1"/>
    <property type="molecule type" value="Genomic_DNA"/>
</dbReference>
<name>A0A1B3B7K9_9GAMM</name>
<evidence type="ECO:0000313" key="3">
    <source>
        <dbReference type="Proteomes" id="UP000094147"/>
    </source>
</evidence>
<keyword evidence="1" id="KW-0732">Signal</keyword>
<evidence type="ECO:0000256" key="1">
    <source>
        <dbReference type="SAM" id="SignalP"/>
    </source>
</evidence>
<keyword evidence="3" id="KW-1185">Reference proteome</keyword>
<dbReference type="KEGG" id="ksd:KS2013_47"/>
<dbReference type="Proteomes" id="UP000094147">
    <property type="component" value="Chromosome"/>
</dbReference>
<gene>
    <name evidence="2" type="ORF">KS2013_47</name>
</gene>
<evidence type="ECO:0000313" key="2">
    <source>
        <dbReference type="EMBL" id="AOE48779.1"/>
    </source>
</evidence>
<protein>
    <submittedName>
        <fullName evidence="2">Uncharacterized protein</fullName>
    </submittedName>
</protein>